<feature type="region of interest" description="Disordered" evidence="1">
    <location>
        <begin position="52"/>
        <end position="73"/>
    </location>
</feature>
<evidence type="ECO:0000313" key="2">
    <source>
        <dbReference type="EMBL" id="RDX70260.1"/>
    </source>
</evidence>
<dbReference type="EMBL" id="QJKJ01011773">
    <property type="protein sequence ID" value="RDX70260.1"/>
    <property type="molecule type" value="Genomic_DNA"/>
</dbReference>
<organism evidence="2 3">
    <name type="scientific">Mucuna pruriens</name>
    <name type="common">Velvet bean</name>
    <name type="synonym">Dolichos pruriens</name>
    <dbReference type="NCBI Taxonomy" id="157652"/>
    <lineage>
        <taxon>Eukaryota</taxon>
        <taxon>Viridiplantae</taxon>
        <taxon>Streptophyta</taxon>
        <taxon>Embryophyta</taxon>
        <taxon>Tracheophyta</taxon>
        <taxon>Spermatophyta</taxon>
        <taxon>Magnoliopsida</taxon>
        <taxon>eudicotyledons</taxon>
        <taxon>Gunneridae</taxon>
        <taxon>Pentapetalae</taxon>
        <taxon>rosids</taxon>
        <taxon>fabids</taxon>
        <taxon>Fabales</taxon>
        <taxon>Fabaceae</taxon>
        <taxon>Papilionoideae</taxon>
        <taxon>50 kb inversion clade</taxon>
        <taxon>NPAAA clade</taxon>
        <taxon>indigoferoid/millettioid clade</taxon>
        <taxon>Phaseoleae</taxon>
        <taxon>Mucuna</taxon>
    </lineage>
</organism>
<evidence type="ECO:0000313" key="3">
    <source>
        <dbReference type="Proteomes" id="UP000257109"/>
    </source>
</evidence>
<feature type="non-terminal residue" evidence="2">
    <location>
        <position position="1"/>
    </location>
</feature>
<keyword evidence="3" id="KW-1185">Reference proteome</keyword>
<name>A0A371EW27_MUCPR</name>
<dbReference type="Proteomes" id="UP000257109">
    <property type="component" value="Unassembled WGS sequence"/>
</dbReference>
<reference evidence="2" key="1">
    <citation type="submission" date="2018-05" db="EMBL/GenBank/DDBJ databases">
        <title>Draft genome of Mucuna pruriens seed.</title>
        <authorList>
            <person name="Nnadi N.E."/>
            <person name="Vos R."/>
            <person name="Hasami M.H."/>
            <person name="Devisetty U.K."/>
            <person name="Aguiy J.C."/>
        </authorList>
    </citation>
    <scope>NUCLEOTIDE SEQUENCE [LARGE SCALE GENOMIC DNA]</scope>
    <source>
        <strain evidence="2">JCA_2017</strain>
    </source>
</reference>
<gene>
    <name evidence="2" type="ORF">CR513_50517</name>
</gene>
<protein>
    <submittedName>
        <fullName evidence="2">Uncharacterized protein</fullName>
    </submittedName>
</protein>
<dbReference type="AlphaFoldDB" id="A0A371EW27"/>
<proteinExistence type="predicted"/>
<sequence length="73" mass="8511">MHGCVDVTVSECSRLKHELKRMIISMKIKEFHILVEKCKTIERLEGSGSKFMKTHRVGSSRTKEGYHQKKSYN</sequence>
<comment type="caution">
    <text evidence="2">The sequence shown here is derived from an EMBL/GenBank/DDBJ whole genome shotgun (WGS) entry which is preliminary data.</text>
</comment>
<accession>A0A371EW27</accession>
<evidence type="ECO:0000256" key="1">
    <source>
        <dbReference type="SAM" id="MobiDB-lite"/>
    </source>
</evidence>